<dbReference type="Gene3D" id="3.30.559.30">
    <property type="entry name" value="Nonribosomal peptide synthetase, condensation domain"/>
    <property type="match status" value="1"/>
</dbReference>
<evidence type="ECO:0000259" key="12">
    <source>
        <dbReference type="Pfam" id="PF16911"/>
    </source>
</evidence>
<evidence type="ECO:0000256" key="10">
    <source>
        <dbReference type="ARBA" id="ARBA00032317"/>
    </source>
</evidence>
<evidence type="ECO:0000256" key="1">
    <source>
        <dbReference type="ARBA" id="ARBA00000026"/>
    </source>
</evidence>
<evidence type="ECO:0000256" key="11">
    <source>
        <dbReference type="ARBA" id="ARBA00033407"/>
    </source>
</evidence>
<reference evidence="14" key="1">
    <citation type="submission" date="2015-08" db="EMBL/GenBank/DDBJ databases">
        <authorList>
            <person name="Varghese N."/>
        </authorList>
    </citation>
    <scope>NUCLEOTIDE SEQUENCE [LARGE SCALE GENOMIC DNA]</scope>
    <source>
        <strain evidence="14">DSM 17901</strain>
    </source>
</reference>
<dbReference type="STRING" id="375574.GCA_001418035_01226"/>
<evidence type="ECO:0000256" key="6">
    <source>
        <dbReference type="ARBA" id="ARBA00013449"/>
    </source>
</evidence>
<dbReference type="GO" id="GO:0016746">
    <property type="term" value="F:acyltransferase activity"/>
    <property type="evidence" value="ECO:0007669"/>
    <property type="project" value="UniProtKB-KW"/>
</dbReference>
<dbReference type="PANTHER" id="PTHR28037:SF1">
    <property type="entry name" value="ALCOHOL O-ACETYLTRANSFERASE 1-RELATED"/>
    <property type="match status" value="1"/>
</dbReference>
<keyword evidence="7" id="KW-0808">Transferase</keyword>
<evidence type="ECO:0000256" key="9">
    <source>
        <dbReference type="ARBA" id="ARBA00030465"/>
    </source>
</evidence>
<organism evidence="13 14">
    <name type="scientific">Gulbenkiania indica</name>
    <dbReference type="NCBI Taxonomy" id="375574"/>
    <lineage>
        <taxon>Bacteria</taxon>
        <taxon>Pseudomonadati</taxon>
        <taxon>Pseudomonadota</taxon>
        <taxon>Betaproteobacteria</taxon>
        <taxon>Neisseriales</taxon>
        <taxon>Chromobacteriaceae</taxon>
        <taxon>Gulbenkiania</taxon>
    </lineage>
</organism>
<gene>
    <name evidence="13" type="ORF">Ga0061063_1434</name>
</gene>
<feature type="domain" description="Phthiocerol/phthiodiolone dimycocerosyl transferase C-terminal" evidence="12">
    <location>
        <begin position="208"/>
        <end position="380"/>
    </location>
</feature>
<dbReference type="InterPro" id="IPR023213">
    <property type="entry name" value="CAT-like_dom_sf"/>
</dbReference>
<dbReference type="Pfam" id="PF16911">
    <property type="entry name" value="PapA_C"/>
    <property type="match status" value="1"/>
</dbReference>
<proteinExistence type="inferred from homology"/>
<dbReference type="InterPro" id="IPR031641">
    <property type="entry name" value="PapA_C"/>
</dbReference>
<evidence type="ECO:0000256" key="3">
    <source>
        <dbReference type="ARBA" id="ARBA00001907"/>
    </source>
</evidence>
<dbReference type="PANTHER" id="PTHR28037">
    <property type="entry name" value="ALCOHOL O-ACETYLTRANSFERASE 1-RELATED"/>
    <property type="match status" value="1"/>
</dbReference>
<sequence length="436" mass="46704">MPVTAPARPLDPAERFFWMLDRLSTMNFLVLAELAGHVEPATLKAALDRVQACHPMARVRIDRSAAGDLEFVPDVTPIPLAVQVTTAREDALAATLAWRFQPNEAPLIRALWLPAEGRGWLALTFHHAIADGRSAMAFLQEVLAAAAGEQVATTHPLHPPLHALYPPQWQAEARGEAAQSVRQARKAALKRHGRPETLPAHRPSANPAHPALARILLSAPTTSALQRYARAAGTTVHGLIGAAQLLALCQTFGDDAAHVLSLTSPVDLRASLVEPVSQATPGFYVSLLTTNAHVMPGADLKDLARTLSDDIRLQRERGDGHLLYEMMAPLIALPATDAGLAAFGEAVLATPPSSLVSNVGVIEGPALLEGLTVERLSFALCPMPYQPLFTAVSTWRGEMTLNLNWDAARLESSAALKVREAMAHHLHTLSASAIEA</sequence>
<evidence type="ECO:0000313" key="14">
    <source>
        <dbReference type="Proteomes" id="UP000243535"/>
    </source>
</evidence>
<comment type="similarity">
    <text evidence="4">Belongs to the acyltransferase PapA5 family.</text>
</comment>
<dbReference type="AlphaFoldDB" id="A0A0K6GVY9"/>
<keyword evidence="8" id="KW-0012">Acyltransferase</keyword>
<evidence type="ECO:0000256" key="5">
    <source>
        <dbReference type="ARBA" id="ARBA00012866"/>
    </source>
</evidence>
<accession>A0A0K6GVY9</accession>
<evidence type="ECO:0000256" key="8">
    <source>
        <dbReference type="ARBA" id="ARBA00023315"/>
    </source>
</evidence>
<protein>
    <recommendedName>
        <fullName evidence="6">Phthiocerol/phthiodiolone dimycocerosyl transferase</fullName>
        <ecNumber evidence="5">2.3.1.282</ecNumber>
    </recommendedName>
    <alternativeName>
        <fullName evidence="11">Acyltransferase PapA5</fullName>
    </alternativeName>
    <alternativeName>
        <fullName evidence="9">Phthiocerol/phthiodiolone O-acyltransferase</fullName>
    </alternativeName>
    <alternativeName>
        <fullName evidence="10">Polyketide synthase-associated protein A5</fullName>
    </alternativeName>
</protein>
<comment type="catalytic activity">
    <reaction evidence="2">
        <text>2 a mycocerosyl-[mycocerosic acid synthase] + a phenolphthiocerol = a dimycocerosyl phenolphthiocerol + 2 holo-[mycocerosic acid synthase].</text>
        <dbReference type="EC" id="2.3.1.282"/>
    </reaction>
</comment>
<evidence type="ECO:0000313" key="13">
    <source>
        <dbReference type="EMBL" id="CUA82740.1"/>
    </source>
</evidence>
<comment type="catalytic activity">
    <reaction evidence="1">
        <text>2 a mycocerosyl-[mycocerosic acid synthase] + a phthiocerol = a dimycocerosyl phthiocerol + 2 holo-[mycocerosic acid synthase].</text>
        <dbReference type="EC" id="2.3.1.282"/>
    </reaction>
</comment>
<name>A0A0K6GVY9_9NEIS</name>
<dbReference type="RefSeq" id="WP_055433711.1">
    <property type="nucleotide sequence ID" value="NZ_CYHA01000002.1"/>
</dbReference>
<dbReference type="Proteomes" id="UP000243535">
    <property type="component" value="Unassembled WGS sequence"/>
</dbReference>
<evidence type="ECO:0000256" key="4">
    <source>
        <dbReference type="ARBA" id="ARBA00006558"/>
    </source>
</evidence>
<evidence type="ECO:0000256" key="7">
    <source>
        <dbReference type="ARBA" id="ARBA00022679"/>
    </source>
</evidence>
<keyword evidence="14" id="KW-1185">Reference proteome</keyword>
<dbReference type="SUPFAM" id="SSF52777">
    <property type="entry name" value="CoA-dependent acyltransferases"/>
    <property type="match status" value="2"/>
</dbReference>
<dbReference type="EC" id="2.3.1.282" evidence="5"/>
<dbReference type="InterPro" id="IPR052058">
    <property type="entry name" value="Alcohol_O-acetyltransferase"/>
</dbReference>
<dbReference type="Gene3D" id="3.30.559.10">
    <property type="entry name" value="Chloramphenicol acetyltransferase-like domain"/>
    <property type="match status" value="1"/>
</dbReference>
<dbReference type="EMBL" id="CYHA01000002">
    <property type="protein sequence ID" value="CUA82740.1"/>
    <property type="molecule type" value="Genomic_DNA"/>
</dbReference>
<evidence type="ECO:0000256" key="2">
    <source>
        <dbReference type="ARBA" id="ARBA00000625"/>
    </source>
</evidence>
<comment type="catalytic activity">
    <reaction evidence="3">
        <text>2 a mycocerosyl-[mycocerosic acid synthase] + a phthiodiolone = a dimycocerosyl phthiodiolone + 2 holo-[mycocerosic acid synthase].</text>
        <dbReference type="EC" id="2.3.1.282"/>
    </reaction>
</comment>